<feature type="non-terminal residue" evidence="2">
    <location>
        <position position="1"/>
    </location>
</feature>
<comment type="caution">
    <text evidence="2">The sequence shown here is derived from an EMBL/GenBank/DDBJ whole genome shotgun (WGS) entry which is preliminary data.</text>
</comment>
<accession>A0ABN9FIU1</accession>
<sequence>ALGGCRTPDLCLDSAEWPCADHMHSPKKKNLSSIAHQAEHRQSVST</sequence>
<name>A0ABN9FIU1_9NEOB</name>
<feature type="region of interest" description="Disordered" evidence="1">
    <location>
        <begin position="22"/>
        <end position="46"/>
    </location>
</feature>
<feature type="compositionally biased region" description="Basic and acidic residues" evidence="1">
    <location>
        <begin position="37"/>
        <end position="46"/>
    </location>
</feature>
<keyword evidence="3" id="KW-1185">Reference proteome</keyword>
<protein>
    <submittedName>
        <fullName evidence="2">Uncharacterized protein</fullName>
    </submittedName>
</protein>
<reference evidence="2" key="1">
    <citation type="submission" date="2023-05" db="EMBL/GenBank/DDBJ databases">
        <authorList>
            <person name="Stuckert A."/>
        </authorList>
    </citation>
    <scope>NUCLEOTIDE SEQUENCE</scope>
</reference>
<dbReference type="EMBL" id="CATNWA010016989">
    <property type="protein sequence ID" value="CAI9596938.1"/>
    <property type="molecule type" value="Genomic_DNA"/>
</dbReference>
<dbReference type="Proteomes" id="UP001162483">
    <property type="component" value="Unassembled WGS sequence"/>
</dbReference>
<evidence type="ECO:0000256" key="1">
    <source>
        <dbReference type="SAM" id="MobiDB-lite"/>
    </source>
</evidence>
<organism evidence="2 3">
    <name type="scientific">Staurois parvus</name>
    <dbReference type="NCBI Taxonomy" id="386267"/>
    <lineage>
        <taxon>Eukaryota</taxon>
        <taxon>Metazoa</taxon>
        <taxon>Chordata</taxon>
        <taxon>Craniata</taxon>
        <taxon>Vertebrata</taxon>
        <taxon>Euteleostomi</taxon>
        <taxon>Amphibia</taxon>
        <taxon>Batrachia</taxon>
        <taxon>Anura</taxon>
        <taxon>Neobatrachia</taxon>
        <taxon>Ranoidea</taxon>
        <taxon>Ranidae</taxon>
        <taxon>Staurois</taxon>
    </lineage>
</organism>
<gene>
    <name evidence="2" type="ORF">SPARVUS_LOCUS12158627</name>
</gene>
<evidence type="ECO:0000313" key="3">
    <source>
        <dbReference type="Proteomes" id="UP001162483"/>
    </source>
</evidence>
<evidence type="ECO:0000313" key="2">
    <source>
        <dbReference type="EMBL" id="CAI9596938.1"/>
    </source>
</evidence>
<proteinExistence type="predicted"/>